<dbReference type="NCBIfam" id="TIGR00254">
    <property type="entry name" value="GGDEF"/>
    <property type="match status" value="1"/>
</dbReference>
<comment type="catalytic activity">
    <reaction evidence="2">
        <text>2 GTP = 3',3'-c-di-GMP + 2 diphosphate</text>
        <dbReference type="Rhea" id="RHEA:24898"/>
        <dbReference type="ChEBI" id="CHEBI:33019"/>
        <dbReference type="ChEBI" id="CHEBI:37565"/>
        <dbReference type="ChEBI" id="CHEBI:58805"/>
        <dbReference type="EC" id="2.7.7.65"/>
    </reaction>
</comment>
<evidence type="ECO:0000256" key="2">
    <source>
        <dbReference type="ARBA" id="ARBA00034247"/>
    </source>
</evidence>
<dbReference type="Gene3D" id="3.30.70.270">
    <property type="match status" value="1"/>
</dbReference>
<dbReference type="InterPro" id="IPR029787">
    <property type="entry name" value="Nucleotide_cyclase"/>
</dbReference>
<evidence type="ECO:0000256" key="1">
    <source>
        <dbReference type="ARBA" id="ARBA00012528"/>
    </source>
</evidence>
<dbReference type="PANTHER" id="PTHR45138">
    <property type="entry name" value="REGULATORY COMPONENTS OF SENSORY TRANSDUCTION SYSTEM"/>
    <property type="match status" value="1"/>
</dbReference>
<dbReference type="CDD" id="cd01949">
    <property type="entry name" value="GGDEF"/>
    <property type="match status" value="1"/>
</dbReference>
<dbReference type="SMART" id="SM00267">
    <property type="entry name" value="GGDEF"/>
    <property type="match status" value="1"/>
</dbReference>
<dbReference type="GO" id="GO:0052621">
    <property type="term" value="F:diguanylate cyclase activity"/>
    <property type="evidence" value="ECO:0007669"/>
    <property type="project" value="UniProtKB-EC"/>
</dbReference>
<dbReference type="Pfam" id="PF00990">
    <property type="entry name" value="GGDEF"/>
    <property type="match status" value="1"/>
</dbReference>
<dbReference type="SUPFAM" id="SSF55073">
    <property type="entry name" value="Nucleotide cyclase"/>
    <property type="match status" value="1"/>
</dbReference>
<accession>A0A6S6U1I0</accession>
<dbReference type="InterPro" id="IPR050469">
    <property type="entry name" value="Diguanylate_Cyclase"/>
</dbReference>
<protein>
    <recommendedName>
        <fullName evidence="1">diguanylate cyclase</fullName>
        <ecNumber evidence="1">2.7.7.65</ecNumber>
    </recommendedName>
</protein>
<name>A0A6S6U1I0_9BACT</name>
<sequence>MNSLMSKNDKEILLDIFLSKNMFEYIVLDHELNIENCSKNTHMYVDCILSKGDTIFSSFPELVGYEEELENVLNHHSREFTLETVYKNKYYVTITIEPYGSNKLLLFMKNITDILVSKQQILQYSNESLLLNATLQKILDSQNAYVFVVYKEKITFVNKRFTEYFDVNVLDSKTGDKLKIYQYLDIRINGYDELFIHLQNKEETIVINNDTFILKASIVESTHQLFTLTKVTDISNKLQFDPLTSAYRKEFFHKQLDQFMSLEEEGVLVLFDIDDFKQIEEGYGNEVANSVLQEFAMLIKDNIRDKDTFARWREEEFLLLLRNISLDQAMIKIKSLSDIVSEYMYPSVSRLTCCIGLASKCENDTADSLLLRADQALFEAKKAGKNHIVKKILKSKNKTSKR</sequence>
<dbReference type="PANTHER" id="PTHR45138:SF9">
    <property type="entry name" value="DIGUANYLATE CYCLASE DGCM-RELATED"/>
    <property type="match status" value="1"/>
</dbReference>
<dbReference type="EC" id="2.7.7.65" evidence="1"/>
<reference evidence="4" key="1">
    <citation type="submission" date="2020-01" db="EMBL/GenBank/DDBJ databases">
        <authorList>
            <person name="Meier V. D."/>
            <person name="Meier V D."/>
        </authorList>
    </citation>
    <scope>NUCLEOTIDE SEQUENCE</scope>
    <source>
        <strain evidence="4">HLG_WM_MAG_01</strain>
    </source>
</reference>
<gene>
    <name evidence="4" type="ORF">HELGO_WM1977</name>
</gene>
<dbReference type="InterPro" id="IPR043128">
    <property type="entry name" value="Rev_trsase/Diguanyl_cyclase"/>
</dbReference>
<organism evidence="4">
    <name type="scientific">uncultured Sulfurovum sp</name>
    <dbReference type="NCBI Taxonomy" id="269237"/>
    <lineage>
        <taxon>Bacteria</taxon>
        <taxon>Pseudomonadati</taxon>
        <taxon>Campylobacterota</taxon>
        <taxon>Epsilonproteobacteria</taxon>
        <taxon>Campylobacterales</taxon>
        <taxon>Sulfurovaceae</taxon>
        <taxon>Sulfurovum</taxon>
        <taxon>environmental samples</taxon>
    </lineage>
</organism>
<feature type="domain" description="GGDEF" evidence="3">
    <location>
        <begin position="264"/>
        <end position="393"/>
    </location>
</feature>
<dbReference type="AlphaFoldDB" id="A0A6S6U1I0"/>
<dbReference type="EMBL" id="CACVAS010000170">
    <property type="protein sequence ID" value="CAA6828425.1"/>
    <property type="molecule type" value="Genomic_DNA"/>
</dbReference>
<evidence type="ECO:0000259" key="3">
    <source>
        <dbReference type="PROSITE" id="PS50887"/>
    </source>
</evidence>
<dbReference type="InterPro" id="IPR000160">
    <property type="entry name" value="GGDEF_dom"/>
</dbReference>
<proteinExistence type="predicted"/>
<dbReference type="PROSITE" id="PS50887">
    <property type="entry name" value="GGDEF"/>
    <property type="match status" value="1"/>
</dbReference>
<evidence type="ECO:0000313" key="4">
    <source>
        <dbReference type="EMBL" id="CAA6828425.1"/>
    </source>
</evidence>